<dbReference type="EMBL" id="FIZX01000002">
    <property type="protein sequence ID" value="CZF82604.1"/>
    <property type="molecule type" value="Genomic_DNA"/>
</dbReference>
<gene>
    <name evidence="2" type="ORF">GCE9029_03331</name>
</gene>
<dbReference type="SUPFAM" id="SSF54909">
    <property type="entry name" value="Dimeric alpha+beta barrel"/>
    <property type="match status" value="1"/>
</dbReference>
<evidence type="ECO:0000259" key="1">
    <source>
        <dbReference type="Pfam" id="PF07045"/>
    </source>
</evidence>
<dbReference type="RefSeq" id="WP_062664854.1">
    <property type="nucleotide sequence ID" value="NZ_FIZX01000002.1"/>
</dbReference>
<proteinExistence type="predicted"/>
<dbReference type="Proteomes" id="UP000071641">
    <property type="component" value="Unassembled WGS sequence"/>
</dbReference>
<dbReference type="STRING" id="1796497.GCE9029_03331"/>
<keyword evidence="3" id="KW-1185">Reference proteome</keyword>
<dbReference type="PANTHER" id="PTHR40257">
    <property type="match status" value="1"/>
</dbReference>
<organism evidence="2 3">
    <name type="scientific">Grimontia celer</name>
    <dbReference type="NCBI Taxonomy" id="1796497"/>
    <lineage>
        <taxon>Bacteria</taxon>
        <taxon>Pseudomonadati</taxon>
        <taxon>Pseudomonadota</taxon>
        <taxon>Gammaproteobacteria</taxon>
        <taxon>Vibrionales</taxon>
        <taxon>Vibrionaceae</taxon>
        <taxon>Grimontia</taxon>
    </lineage>
</organism>
<evidence type="ECO:0000313" key="3">
    <source>
        <dbReference type="Proteomes" id="UP000071641"/>
    </source>
</evidence>
<dbReference type="InterPro" id="IPR011008">
    <property type="entry name" value="Dimeric_a/b-barrel"/>
</dbReference>
<dbReference type="InterPro" id="IPR010753">
    <property type="entry name" value="DUF1330"/>
</dbReference>
<name>A0A128F8B0_9GAMM</name>
<reference evidence="3" key="1">
    <citation type="submission" date="2016-02" db="EMBL/GenBank/DDBJ databases">
        <authorList>
            <person name="Rodrigo-Torres Lidia"/>
            <person name="Arahal R.David."/>
        </authorList>
    </citation>
    <scope>NUCLEOTIDE SEQUENCE [LARGE SCALE GENOMIC DNA]</scope>
    <source>
        <strain evidence="3">CECT 9029</strain>
    </source>
</reference>
<sequence length="136" mass="15395">MEVTNALYPTEAQYETLHASPETGEIQLLNLFKFREKAQYPDGRDSDLSGKEAYDLYGKPMLEVLTEYGAEVVYFAELTEMVIGQVEDLWDAAVIVKYPSRKALLEMTSSEEFKALAIHREAGLEGQLNIEMKIPN</sequence>
<dbReference type="OrthoDB" id="8909581at2"/>
<accession>A0A128F8B0</accession>
<dbReference type="AlphaFoldDB" id="A0A128F8B0"/>
<dbReference type="Pfam" id="PF07045">
    <property type="entry name" value="DUF1330"/>
    <property type="match status" value="1"/>
</dbReference>
<feature type="domain" description="DUF1330" evidence="1">
    <location>
        <begin position="50"/>
        <end position="128"/>
    </location>
</feature>
<dbReference type="Gene3D" id="3.30.70.100">
    <property type="match status" value="1"/>
</dbReference>
<dbReference type="PANTHER" id="PTHR40257:SF1">
    <property type="entry name" value="DUF1330 DOMAIN-CONTAINING PROTEIN"/>
    <property type="match status" value="1"/>
</dbReference>
<evidence type="ECO:0000313" key="2">
    <source>
        <dbReference type="EMBL" id="CZF82604.1"/>
    </source>
</evidence>
<protein>
    <recommendedName>
        <fullName evidence="1">DUF1330 domain-containing protein</fullName>
    </recommendedName>
</protein>